<dbReference type="InterPro" id="IPR022742">
    <property type="entry name" value="Hydrolase_4"/>
</dbReference>
<sequence>MAMSSRLPLPDAEFRLTSADGLCIGCARWDSRGPTRGVVQIAHGMGEHLRRYTETIDRMISAGLTVYGNDHRGHGLSARSAEHLGDFGDGGFELLVADMLRLTELIRDENPDVPLLLFGHSMGSFAAQRYVIDHSHEIDGLILSGSGALDGLARLASAAAPGANLLNAAFEPARTPFDWLSRDEAVVDAFINDPLCFAALQPDSLASFIGSAPRLTDPLALSKIRRGLPVYLFSGSEDPVGQHLTGVKLLIERYQGAGLRDLAFDFYTGGRHEMLNETNRRDVQTRLLDWISRLLDRLGVYADHFSIAHQLQR</sequence>
<dbReference type="Gene3D" id="3.40.50.1820">
    <property type="entry name" value="alpha/beta hydrolase"/>
    <property type="match status" value="1"/>
</dbReference>
<keyword evidence="3" id="KW-1185">Reference proteome</keyword>
<dbReference type="SUPFAM" id="SSF53474">
    <property type="entry name" value="alpha/beta-Hydrolases"/>
    <property type="match status" value="1"/>
</dbReference>
<dbReference type="Pfam" id="PF12146">
    <property type="entry name" value="Hydrolase_4"/>
    <property type="match status" value="1"/>
</dbReference>
<proteinExistence type="predicted"/>
<dbReference type="InterPro" id="IPR029058">
    <property type="entry name" value="AB_hydrolase_fold"/>
</dbReference>
<reference evidence="2 3" key="1">
    <citation type="journal article" date="2020" name="Arch. Microbiol.">
        <title>Bradyrhizobium uaiense sp. nov., a new highly efficient cowpea symbiont.</title>
        <authorList>
            <person name="Cabral Michel D."/>
            <person name="Azarias Guimaraes A."/>
            <person name="Martins da Costa E."/>
            <person name="Soares de Carvalho T."/>
            <person name="Balsanelli E."/>
            <person name="Willems A."/>
            <person name="Maltempi de Souza E."/>
            <person name="de Souza Moreira F.M."/>
        </authorList>
    </citation>
    <scope>NUCLEOTIDE SEQUENCE [LARGE SCALE GENOMIC DNA]</scope>
    <source>
        <strain evidence="2 3">UFLA 03-164</strain>
    </source>
</reference>
<organism evidence="2 3">
    <name type="scientific">Bradyrhizobium uaiense</name>
    <dbReference type="NCBI Taxonomy" id="2594946"/>
    <lineage>
        <taxon>Bacteria</taxon>
        <taxon>Pseudomonadati</taxon>
        <taxon>Pseudomonadota</taxon>
        <taxon>Alphaproteobacteria</taxon>
        <taxon>Hyphomicrobiales</taxon>
        <taxon>Nitrobacteraceae</taxon>
        <taxon>Bradyrhizobium</taxon>
    </lineage>
</organism>
<evidence type="ECO:0000313" key="3">
    <source>
        <dbReference type="Proteomes" id="UP000468531"/>
    </source>
</evidence>
<gene>
    <name evidence="2" type="ORF">FNJ47_46330</name>
</gene>
<comment type="caution">
    <text evidence="2">The sequence shown here is derived from an EMBL/GenBank/DDBJ whole genome shotgun (WGS) entry which is preliminary data.</text>
</comment>
<evidence type="ECO:0000259" key="1">
    <source>
        <dbReference type="Pfam" id="PF12146"/>
    </source>
</evidence>
<dbReference type="EMBL" id="VKHP01000478">
    <property type="protein sequence ID" value="NEV02885.1"/>
    <property type="molecule type" value="Genomic_DNA"/>
</dbReference>
<dbReference type="PANTHER" id="PTHR11614">
    <property type="entry name" value="PHOSPHOLIPASE-RELATED"/>
    <property type="match status" value="1"/>
</dbReference>
<protein>
    <submittedName>
        <fullName evidence="2">Alpha/beta hydrolase</fullName>
    </submittedName>
</protein>
<dbReference type="InterPro" id="IPR051044">
    <property type="entry name" value="MAG_DAG_Lipase"/>
</dbReference>
<dbReference type="AlphaFoldDB" id="A0A6P1BX92"/>
<dbReference type="Proteomes" id="UP000468531">
    <property type="component" value="Unassembled WGS sequence"/>
</dbReference>
<feature type="domain" description="Serine aminopeptidase S33" evidence="1">
    <location>
        <begin position="34"/>
        <end position="279"/>
    </location>
</feature>
<name>A0A6P1BX92_9BRAD</name>
<evidence type="ECO:0000313" key="2">
    <source>
        <dbReference type="EMBL" id="NEV02885.1"/>
    </source>
</evidence>
<accession>A0A6P1BX92</accession>
<keyword evidence="2" id="KW-0378">Hydrolase</keyword>
<dbReference type="GO" id="GO:0016787">
    <property type="term" value="F:hydrolase activity"/>
    <property type="evidence" value="ECO:0007669"/>
    <property type="project" value="UniProtKB-KW"/>
</dbReference>